<accession>A0A5A9ZHV4</accession>
<comment type="caution">
    <text evidence="2">The sequence shown here is derived from an EMBL/GenBank/DDBJ whole genome shotgun (WGS) entry which is preliminary data.</text>
</comment>
<name>A0A5A9ZHV4_9RHOB</name>
<gene>
    <name evidence="2" type="ORF">FLO80_07935</name>
</gene>
<keyword evidence="3" id="KW-1185">Reference proteome</keyword>
<dbReference type="RefSeq" id="WP_111365727.1">
    <property type="nucleotide sequence ID" value="NZ_VINQ01000004.1"/>
</dbReference>
<organism evidence="2 3">
    <name type="scientific">Aquicoccus porphyridii</name>
    <dbReference type="NCBI Taxonomy" id="1852029"/>
    <lineage>
        <taxon>Bacteria</taxon>
        <taxon>Pseudomonadati</taxon>
        <taxon>Pseudomonadota</taxon>
        <taxon>Alphaproteobacteria</taxon>
        <taxon>Rhodobacterales</taxon>
        <taxon>Paracoccaceae</taxon>
        <taxon>Aquicoccus</taxon>
    </lineage>
</organism>
<proteinExistence type="predicted"/>
<feature type="signal peptide" evidence="1">
    <location>
        <begin position="1"/>
        <end position="20"/>
    </location>
</feature>
<evidence type="ECO:0000313" key="2">
    <source>
        <dbReference type="EMBL" id="KAA0916741.1"/>
    </source>
</evidence>
<dbReference type="EMBL" id="VINQ01000004">
    <property type="protein sequence ID" value="KAA0916741.1"/>
    <property type="molecule type" value="Genomic_DNA"/>
</dbReference>
<reference evidence="2 3" key="1">
    <citation type="submission" date="2019-07" db="EMBL/GenBank/DDBJ databases">
        <title>Aquicoccus porphyridii gen. nov., sp. nov., isolated from a small marine red alga, Porphyridium marinum.</title>
        <authorList>
            <person name="Liu L."/>
        </authorList>
    </citation>
    <scope>NUCLEOTIDE SEQUENCE [LARGE SCALE GENOMIC DNA]</scope>
    <source>
        <strain evidence="2 3">L1 8-17</strain>
    </source>
</reference>
<feature type="chain" id="PRO_5022753795" description="DUF3035 domain-containing protein" evidence="1">
    <location>
        <begin position="21"/>
        <end position="84"/>
    </location>
</feature>
<keyword evidence="1" id="KW-0732">Signal</keyword>
<dbReference type="Proteomes" id="UP000325291">
    <property type="component" value="Unassembled WGS sequence"/>
</dbReference>
<evidence type="ECO:0008006" key="4">
    <source>
        <dbReference type="Google" id="ProtNLM"/>
    </source>
</evidence>
<evidence type="ECO:0000313" key="3">
    <source>
        <dbReference type="Proteomes" id="UP000325291"/>
    </source>
</evidence>
<protein>
    <recommendedName>
        <fullName evidence="4">DUF3035 domain-containing protein</fullName>
    </recommendedName>
</protein>
<evidence type="ECO:0000256" key="1">
    <source>
        <dbReference type="SAM" id="SignalP"/>
    </source>
</evidence>
<sequence length="84" mass="9091">MKPIAFIVALAGLALLPGCAEFPELDDSVPEALERAAYPRLVPVEPLIEGAREVQIEDDTEARIAARVAALRARAARLRARDVD</sequence>
<dbReference type="AlphaFoldDB" id="A0A5A9ZHV4"/>